<feature type="region of interest" description="Disordered" evidence="2">
    <location>
        <begin position="61"/>
        <end position="144"/>
    </location>
</feature>
<evidence type="ECO:0000259" key="3">
    <source>
        <dbReference type="PROSITE" id="PS50158"/>
    </source>
</evidence>
<dbReference type="GO" id="GO:0008270">
    <property type="term" value="F:zinc ion binding"/>
    <property type="evidence" value="ECO:0007669"/>
    <property type="project" value="UniProtKB-KW"/>
</dbReference>
<name>A0AAD8T3S8_LOLMU</name>
<feature type="domain" description="CCHC-type" evidence="3">
    <location>
        <begin position="148"/>
        <end position="161"/>
    </location>
</feature>
<reference evidence="4" key="1">
    <citation type="submission" date="2023-07" db="EMBL/GenBank/DDBJ databases">
        <title>A chromosome-level genome assembly of Lolium multiflorum.</title>
        <authorList>
            <person name="Chen Y."/>
            <person name="Copetti D."/>
            <person name="Kolliker R."/>
            <person name="Studer B."/>
        </authorList>
    </citation>
    <scope>NUCLEOTIDE SEQUENCE</scope>
    <source>
        <strain evidence="4">02402/16</strain>
        <tissue evidence="4">Leaf</tissue>
    </source>
</reference>
<dbReference type="InterPro" id="IPR001878">
    <property type="entry name" value="Znf_CCHC"/>
</dbReference>
<evidence type="ECO:0000256" key="1">
    <source>
        <dbReference type="PROSITE-ProRule" id="PRU00047"/>
    </source>
</evidence>
<keyword evidence="1" id="KW-0862">Zinc</keyword>
<dbReference type="AlphaFoldDB" id="A0AAD8T3S8"/>
<protein>
    <recommendedName>
        <fullName evidence="3">CCHC-type domain-containing protein</fullName>
    </recommendedName>
</protein>
<dbReference type="PANTHER" id="PTHR47481">
    <property type="match status" value="1"/>
</dbReference>
<evidence type="ECO:0000256" key="2">
    <source>
        <dbReference type="SAM" id="MobiDB-lite"/>
    </source>
</evidence>
<keyword evidence="5" id="KW-1185">Reference proteome</keyword>
<comment type="caution">
    <text evidence="4">The sequence shown here is derived from an EMBL/GenBank/DDBJ whole genome shotgun (WGS) entry which is preliminary data.</text>
</comment>
<evidence type="ECO:0000313" key="4">
    <source>
        <dbReference type="EMBL" id="KAK1669272.1"/>
    </source>
</evidence>
<organism evidence="4 5">
    <name type="scientific">Lolium multiflorum</name>
    <name type="common">Italian ryegrass</name>
    <name type="synonym">Lolium perenne subsp. multiflorum</name>
    <dbReference type="NCBI Taxonomy" id="4521"/>
    <lineage>
        <taxon>Eukaryota</taxon>
        <taxon>Viridiplantae</taxon>
        <taxon>Streptophyta</taxon>
        <taxon>Embryophyta</taxon>
        <taxon>Tracheophyta</taxon>
        <taxon>Spermatophyta</taxon>
        <taxon>Magnoliopsida</taxon>
        <taxon>Liliopsida</taxon>
        <taxon>Poales</taxon>
        <taxon>Poaceae</taxon>
        <taxon>BOP clade</taxon>
        <taxon>Pooideae</taxon>
        <taxon>Poodae</taxon>
        <taxon>Poeae</taxon>
        <taxon>Poeae Chloroplast Group 2 (Poeae type)</taxon>
        <taxon>Loliodinae</taxon>
        <taxon>Loliinae</taxon>
        <taxon>Lolium</taxon>
    </lineage>
</organism>
<feature type="compositionally biased region" description="Gly residues" evidence="2">
    <location>
        <begin position="116"/>
        <end position="136"/>
    </location>
</feature>
<gene>
    <name evidence="4" type="ORF">QYE76_057431</name>
</gene>
<dbReference type="PROSITE" id="PS50158">
    <property type="entry name" value="ZF_CCHC"/>
    <property type="match status" value="1"/>
</dbReference>
<keyword evidence="1" id="KW-0479">Metal-binding</keyword>
<evidence type="ECO:0000313" key="5">
    <source>
        <dbReference type="Proteomes" id="UP001231189"/>
    </source>
</evidence>
<keyword evidence="1" id="KW-0863">Zinc-finger</keyword>
<accession>A0AAD8T3S8</accession>
<dbReference type="EMBL" id="JAUUTY010000003">
    <property type="protein sequence ID" value="KAK1669272.1"/>
    <property type="molecule type" value="Genomic_DNA"/>
</dbReference>
<sequence length="365" mass="40726">MAAAGKPLDTVDVISYILAGLDDDYDGFVAAITALMKAEKDVSLSDVYSQFMSYESRMEARNNGGGASVNAAHRGGRNGGRGRGPFPDQYRDQGGQFQYRDQRNNYDQRSNNYRGGYRGGRGNDGGGYRGGRGNGGRSYAPGRSDETCQVCGKTGHTALNCWKRFQKSYHGPDKSAGAAYGSYGVDTNWYSDSGATDHVTGELEKLHVRDRYNGNEQIHTASGAVPLLSHLRRNQVKILLQMVFLVIFRVLVRIPETILPLKLTTHRLPRDLDAYPLRIARRPRIVRHRQATLSPRAWRTQVRPLGHLRARVVARRSLPGSLPPQIPLPQDLLWLFPLMHSSTQDLVRPVRLMCLLLDLLRKACL</sequence>
<dbReference type="Proteomes" id="UP001231189">
    <property type="component" value="Unassembled WGS sequence"/>
</dbReference>
<dbReference type="SUPFAM" id="SSF57756">
    <property type="entry name" value="Retrovirus zinc finger-like domains"/>
    <property type="match status" value="1"/>
</dbReference>
<dbReference type="InterPro" id="IPR036875">
    <property type="entry name" value="Znf_CCHC_sf"/>
</dbReference>
<dbReference type="GO" id="GO:0003676">
    <property type="term" value="F:nucleic acid binding"/>
    <property type="evidence" value="ECO:0007669"/>
    <property type="project" value="InterPro"/>
</dbReference>
<dbReference type="PANTHER" id="PTHR47481:SF31">
    <property type="entry name" value="OS01G0873500 PROTEIN"/>
    <property type="match status" value="1"/>
</dbReference>
<proteinExistence type="predicted"/>